<dbReference type="RefSeq" id="WP_141345585.1">
    <property type="nucleotide sequence ID" value="NZ_BJLF01000009.1"/>
</dbReference>
<evidence type="ECO:0000259" key="1">
    <source>
        <dbReference type="PROSITE" id="PS51186"/>
    </source>
</evidence>
<keyword evidence="2" id="KW-0808">Transferase</keyword>
<dbReference type="CDD" id="cd04301">
    <property type="entry name" value="NAT_SF"/>
    <property type="match status" value="1"/>
</dbReference>
<name>A0A4Y3HWB3_9VIBR</name>
<dbReference type="Proteomes" id="UP000318717">
    <property type="component" value="Unassembled WGS sequence"/>
</dbReference>
<accession>A0A4Y3HWB3</accession>
<comment type="caution">
    <text evidence="2">The sequence shown here is derived from an EMBL/GenBank/DDBJ whole genome shotgun (WGS) entry which is preliminary data.</text>
</comment>
<dbReference type="Gene3D" id="3.40.630.30">
    <property type="match status" value="1"/>
</dbReference>
<dbReference type="OrthoDB" id="9812289at2"/>
<evidence type="ECO:0000313" key="3">
    <source>
        <dbReference type="Proteomes" id="UP000318717"/>
    </source>
</evidence>
<organism evidence="2 3">
    <name type="scientific">Vibrio inusitatus NBRC 102082</name>
    <dbReference type="NCBI Taxonomy" id="1219070"/>
    <lineage>
        <taxon>Bacteria</taxon>
        <taxon>Pseudomonadati</taxon>
        <taxon>Pseudomonadota</taxon>
        <taxon>Gammaproteobacteria</taxon>
        <taxon>Vibrionales</taxon>
        <taxon>Vibrionaceae</taxon>
        <taxon>Vibrio</taxon>
    </lineage>
</organism>
<dbReference type="AlphaFoldDB" id="A0A4Y3HWB3"/>
<feature type="domain" description="N-acetyltransferase" evidence="1">
    <location>
        <begin position="3"/>
        <end position="147"/>
    </location>
</feature>
<sequence>MSIVVREASLQEALQVMSSIEEFAKPESVESLGKRLDDKKQLILVAEEDGALLGFKIGYEQGDDTFYSWLGGVNSQARGKGVAQSLLVEQEHWVAKEGYSWLTVKSRNQFSSMLRLLLRNGYWIEKCEHYPNPQENRLHFRKSMLTEI</sequence>
<protein>
    <submittedName>
        <fullName evidence="2">N-acetyltransferase</fullName>
    </submittedName>
</protein>
<dbReference type="SUPFAM" id="SSF55729">
    <property type="entry name" value="Acyl-CoA N-acyltransferases (Nat)"/>
    <property type="match status" value="1"/>
</dbReference>
<reference evidence="2 3" key="1">
    <citation type="submission" date="2019-06" db="EMBL/GenBank/DDBJ databases">
        <title>Whole genome shotgun sequence of Vibrio inusitatus NBRC 102082.</title>
        <authorList>
            <person name="Hosoyama A."/>
            <person name="Uohara A."/>
            <person name="Ohji S."/>
            <person name="Ichikawa N."/>
        </authorList>
    </citation>
    <scope>NUCLEOTIDE SEQUENCE [LARGE SCALE GENOMIC DNA]</scope>
    <source>
        <strain evidence="2 3">NBRC 102082</strain>
    </source>
</reference>
<gene>
    <name evidence="2" type="ORF">VIN01S_20650</name>
</gene>
<dbReference type="EMBL" id="BJLF01000009">
    <property type="protein sequence ID" value="GEA51261.1"/>
    <property type="molecule type" value="Genomic_DNA"/>
</dbReference>
<dbReference type="Pfam" id="PF00583">
    <property type="entry name" value="Acetyltransf_1"/>
    <property type="match status" value="1"/>
</dbReference>
<dbReference type="GO" id="GO:0016747">
    <property type="term" value="F:acyltransferase activity, transferring groups other than amino-acyl groups"/>
    <property type="evidence" value="ECO:0007669"/>
    <property type="project" value="InterPro"/>
</dbReference>
<dbReference type="InterPro" id="IPR000182">
    <property type="entry name" value="GNAT_dom"/>
</dbReference>
<dbReference type="InterPro" id="IPR016181">
    <property type="entry name" value="Acyl_CoA_acyltransferase"/>
</dbReference>
<dbReference type="PROSITE" id="PS51186">
    <property type="entry name" value="GNAT"/>
    <property type="match status" value="1"/>
</dbReference>
<evidence type="ECO:0000313" key="2">
    <source>
        <dbReference type="EMBL" id="GEA51261.1"/>
    </source>
</evidence>
<proteinExistence type="predicted"/>
<keyword evidence="3" id="KW-1185">Reference proteome</keyword>